<sequence length="620" mass="67800">MRKFLKRLWSTVNNYNHAKRIGDVIYVPSDPNDPNSPLVPVQPDDSGSSDEEDLQFLPPPRIPGNGKRPHISNLSMSTSDLINAGSDIVNKGINNAMSGKNLGEIIGEAGQAAAAIATEQLKDTITELAGNAGNRIADVITTRVDSFGNNNGGDGFQADLSNQQHGGGHNYKLDLSGKPVKAVFSTGIRPNCYTPLFKSTSNSYTSPLHITGIKFSIPQNSYLLSSFFNNVLSYAFTNQVQASVAFSVNTSLLTGANLALAMNAIMYALQVYYFFDSIEMYWSNHQQRNDGMAYIRSQMTATDYNNLYILRRTLLSTPIPPRMLQVMFYLMQNFQSSPMADSHLIKFCPVSITSSGNPDTSAITTAYQGLQTYQANYALISRAAPDWLVSGLPHSEIAPICDPQFHTLFCNAPYSVSSAVTPAVSQTGPSVATNDTTFSYNSFTNTLDCGIYAFSSAYNTTDSSWAPSLAQPVTSTRASVTTNRWCFDRGAIGLVYNNNVFTIQRNETYTVWPTYTAPSSYGPLTTVHNFGTERVYGVTANTVTQSAYEMLEFMLSLDTFQVKTGYTGLKQRRYPSGNAKSENKGKPKSSPKSQRNNKKAKPKNLSKDSERAAGFGGDEL</sequence>
<organism evidence="2">
    <name type="scientific">viral metagenome</name>
    <dbReference type="NCBI Taxonomy" id="1070528"/>
    <lineage>
        <taxon>unclassified sequences</taxon>
        <taxon>metagenomes</taxon>
        <taxon>organismal metagenomes</taxon>
    </lineage>
</organism>
<evidence type="ECO:0008006" key="3">
    <source>
        <dbReference type="Google" id="ProtNLM"/>
    </source>
</evidence>
<name>A0A6L2ZKY5_9ZZZZ</name>
<gene>
    <name evidence="2" type="ORF">MMARV_C050P1</name>
</gene>
<reference evidence="2" key="1">
    <citation type="submission" date="2020-05" db="EMBL/GenBank/DDBJ databases">
        <title>Diverged and active partitiviruses in Lichen.</title>
        <authorList>
            <person name="Urayama S."/>
            <person name="Doi N."/>
            <person name="Kondo F."/>
            <person name="Chiba Y."/>
            <person name="Takaki Y."/>
            <person name="Hirai M."/>
            <person name="Minegishi Y."/>
            <person name="Hagiwara D."/>
            <person name="Nunoura T."/>
        </authorList>
    </citation>
    <scope>NUCLEOTIDE SEQUENCE</scope>
</reference>
<evidence type="ECO:0000256" key="1">
    <source>
        <dbReference type="SAM" id="MobiDB-lite"/>
    </source>
</evidence>
<dbReference type="AlphaFoldDB" id="A0A6L2ZKY5"/>
<dbReference type="EMBL" id="BLWB01000050">
    <property type="protein sequence ID" value="GFM95178.1"/>
    <property type="molecule type" value="Genomic_RNA"/>
</dbReference>
<proteinExistence type="predicted"/>
<protein>
    <recommendedName>
        <fullName evidence="3">Capsid protein</fullName>
    </recommendedName>
</protein>
<feature type="compositionally biased region" description="Basic residues" evidence="1">
    <location>
        <begin position="595"/>
        <end position="604"/>
    </location>
</feature>
<comment type="caution">
    <text evidence="2">The sequence shown here is derived from an EMBL/GenBank/DDBJ whole genome shotgun (WGS) entry which is preliminary data.</text>
</comment>
<evidence type="ECO:0000313" key="2">
    <source>
        <dbReference type="EMBL" id="GFM95178.1"/>
    </source>
</evidence>
<feature type="region of interest" description="Disordered" evidence="1">
    <location>
        <begin position="571"/>
        <end position="620"/>
    </location>
</feature>
<feature type="region of interest" description="Disordered" evidence="1">
    <location>
        <begin position="27"/>
        <end position="69"/>
    </location>
</feature>
<accession>A0A6L2ZKY5</accession>